<protein>
    <recommendedName>
        <fullName evidence="3 6">Flagellar basal-body rod protein FlgC</fullName>
    </recommendedName>
</protein>
<dbReference type="InterPro" id="IPR006299">
    <property type="entry name" value="FlgC"/>
</dbReference>
<accession>A0A1H7VCL0</accession>
<name>A0A1H7VCL0_9BACT</name>
<dbReference type="Pfam" id="PF00460">
    <property type="entry name" value="Flg_bb_rod"/>
    <property type="match status" value="1"/>
</dbReference>
<dbReference type="PANTHER" id="PTHR30435:SF2">
    <property type="entry name" value="FLAGELLAR BASAL-BODY ROD PROTEIN FLGC"/>
    <property type="match status" value="1"/>
</dbReference>
<comment type="similarity">
    <text evidence="2">Belongs to the flagella basal body rod proteins family.</text>
</comment>
<dbReference type="Proteomes" id="UP000198744">
    <property type="component" value="Unassembled WGS sequence"/>
</dbReference>
<gene>
    <name evidence="9" type="ORF">SAMN04489760_103176</name>
</gene>
<dbReference type="OrthoDB" id="9813951at2"/>
<evidence type="ECO:0000256" key="3">
    <source>
        <dbReference type="ARBA" id="ARBA00017941"/>
    </source>
</evidence>
<evidence type="ECO:0000313" key="9">
    <source>
        <dbReference type="EMBL" id="SEM07002.1"/>
    </source>
</evidence>
<dbReference type="RefSeq" id="WP_093882311.1">
    <property type="nucleotide sequence ID" value="NZ_FOBS01000003.1"/>
</dbReference>
<keyword evidence="9" id="KW-0969">Cilium</keyword>
<dbReference type="InterPro" id="IPR001444">
    <property type="entry name" value="Flag_bb_rod_N"/>
</dbReference>
<evidence type="ECO:0000256" key="6">
    <source>
        <dbReference type="RuleBase" id="RU362062"/>
    </source>
</evidence>
<evidence type="ECO:0000256" key="4">
    <source>
        <dbReference type="ARBA" id="ARBA00023143"/>
    </source>
</evidence>
<dbReference type="InterPro" id="IPR019776">
    <property type="entry name" value="Flagellar_basal_body_rod_CS"/>
</dbReference>
<sequence length="143" mass="15612">MDFLTSFRICSSGFAAQRAKMDVISSNLANVSTTSTPEGGPYKRKTAVFSSEDVNKKFSFGDKLRDAVKQVSLKEVVQDKESARKVYNPSHPDADEQGNVAMPNVNVVTEMTDMITASRAYEACVTAFDATKNMALKTLDIGK</sequence>
<reference evidence="9 10" key="1">
    <citation type="submission" date="2016-10" db="EMBL/GenBank/DDBJ databases">
        <authorList>
            <person name="de Groot N.N."/>
        </authorList>
    </citation>
    <scope>NUCLEOTIDE SEQUENCE [LARGE SCALE GENOMIC DNA]</scope>
    <source>
        <strain evidence="9 10">DSM 8423</strain>
    </source>
</reference>
<dbReference type="AlphaFoldDB" id="A0A1H7VCL0"/>
<dbReference type="InterPro" id="IPR010930">
    <property type="entry name" value="Flg_bb/hook_C_dom"/>
</dbReference>
<evidence type="ECO:0000256" key="1">
    <source>
        <dbReference type="ARBA" id="ARBA00004117"/>
    </source>
</evidence>
<keyword evidence="10" id="KW-1185">Reference proteome</keyword>
<keyword evidence="4 6" id="KW-0975">Bacterial flagellum</keyword>
<dbReference type="GO" id="GO:0071978">
    <property type="term" value="P:bacterial-type flagellum-dependent swarming motility"/>
    <property type="evidence" value="ECO:0007669"/>
    <property type="project" value="TreeGrafter"/>
</dbReference>
<dbReference type="GO" id="GO:0030694">
    <property type="term" value="C:bacterial-type flagellum basal body, rod"/>
    <property type="evidence" value="ECO:0007669"/>
    <property type="project" value="UniProtKB-UniRule"/>
</dbReference>
<proteinExistence type="inferred from homology"/>
<keyword evidence="9" id="KW-0282">Flagellum</keyword>
<dbReference type="EMBL" id="FOBS01000003">
    <property type="protein sequence ID" value="SEM07002.1"/>
    <property type="molecule type" value="Genomic_DNA"/>
</dbReference>
<comment type="subunit">
    <text evidence="5 6">The basal body constitutes a major portion of the flagellar organelle and consists of four rings (L,P,S, and M) mounted on a central rod. The rod consists of about 26 subunits of FlgG in the distal portion, and FlgB, FlgC and FlgF are thought to build up the proximal portion of the rod with about 6 subunits each.</text>
</comment>
<keyword evidence="9" id="KW-0966">Cell projection</keyword>
<comment type="subcellular location">
    <subcellularLocation>
        <location evidence="1 6">Bacterial flagellum basal body</location>
    </subcellularLocation>
</comment>
<evidence type="ECO:0000256" key="2">
    <source>
        <dbReference type="ARBA" id="ARBA00009677"/>
    </source>
</evidence>
<dbReference type="STRING" id="43775.SAMN04489760_103176"/>
<dbReference type="Pfam" id="PF06429">
    <property type="entry name" value="Flg_bbr_C"/>
    <property type="match status" value="1"/>
</dbReference>
<dbReference type="NCBIfam" id="TIGR01395">
    <property type="entry name" value="FlgC"/>
    <property type="match status" value="1"/>
</dbReference>
<feature type="domain" description="Flagellar basal body rod protein N-terminal" evidence="7">
    <location>
        <begin position="9"/>
        <end position="34"/>
    </location>
</feature>
<evidence type="ECO:0000313" key="10">
    <source>
        <dbReference type="Proteomes" id="UP000198744"/>
    </source>
</evidence>
<evidence type="ECO:0000256" key="5">
    <source>
        <dbReference type="ARBA" id="ARBA00025933"/>
    </source>
</evidence>
<evidence type="ECO:0000259" key="7">
    <source>
        <dbReference type="Pfam" id="PF00460"/>
    </source>
</evidence>
<organism evidence="9 10">
    <name type="scientific">Syntrophus gentianae</name>
    <dbReference type="NCBI Taxonomy" id="43775"/>
    <lineage>
        <taxon>Bacteria</taxon>
        <taxon>Pseudomonadati</taxon>
        <taxon>Thermodesulfobacteriota</taxon>
        <taxon>Syntrophia</taxon>
        <taxon>Syntrophales</taxon>
        <taxon>Syntrophaceae</taxon>
        <taxon>Syntrophus</taxon>
    </lineage>
</organism>
<dbReference type="PANTHER" id="PTHR30435">
    <property type="entry name" value="FLAGELLAR PROTEIN"/>
    <property type="match status" value="1"/>
</dbReference>
<evidence type="ECO:0000259" key="8">
    <source>
        <dbReference type="Pfam" id="PF06429"/>
    </source>
</evidence>
<feature type="domain" description="Flagellar basal-body/hook protein C-terminal" evidence="8">
    <location>
        <begin position="97"/>
        <end position="140"/>
    </location>
</feature>
<dbReference type="PROSITE" id="PS00588">
    <property type="entry name" value="FLAGELLA_BB_ROD"/>
    <property type="match status" value="1"/>
</dbReference>